<gene>
    <name evidence="8" type="primary">nirD</name>
    <name evidence="8" type="ORF">CEK71_13185</name>
</gene>
<dbReference type="Gene3D" id="2.102.10.10">
    <property type="entry name" value="Rieske [2Fe-2S] iron-sulphur domain"/>
    <property type="match status" value="1"/>
</dbReference>
<dbReference type="NCBIfam" id="TIGR02378">
    <property type="entry name" value="nirD_assim_sml"/>
    <property type="match status" value="1"/>
</dbReference>
<dbReference type="GO" id="GO:0051537">
    <property type="term" value="F:2 iron, 2 sulfur cluster binding"/>
    <property type="evidence" value="ECO:0007669"/>
    <property type="project" value="UniProtKB-KW"/>
</dbReference>
<dbReference type="GO" id="GO:0046872">
    <property type="term" value="F:metal ion binding"/>
    <property type="evidence" value="ECO:0007669"/>
    <property type="project" value="UniProtKB-KW"/>
</dbReference>
<keyword evidence="6" id="KW-0534">Nitrate assimilation</keyword>
<dbReference type="EMBL" id="CP022129">
    <property type="protein sequence ID" value="ASF46947.1"/>
    <property type="molecule type" value="Genomic_DNA"/>
</dbReference>
<keyword evidence="5" id="KW-0411">Iron-sulfur</keyword>
<sequence length="113" mass="12300">MTIWFDVCAVEDLQPNSGVCVLVQNQQIALFYLPATESVYAVHNFDPFGLANVLARGLIGDIGGQPMVASPLYKQHFHLTTGECLEDSSVRIPAYPVRIDNARVSVGIPEPSV</sequence>
<dbReference type="PROSITE" id="PS51300">
    <property type="entry name" value="NIRD"/>
    <property type="match status" value="1"/>
</dbReference>
<evidence type="ECO:0000313" key="9">
    <source>
        <dbReference type="Proteomes" id="UP000197019"/>
    </source>
</evidence>
<keyword evidence="9" id="KW-1185">Reference proteome</keyword>
<dbReference type="PANTHER" id="PTHR40562:SF1">
    <property type="entry name" value="NITRITE REDUCTASE (NADH) SMALL SUBUNIT"/>
    <property type="match status" value="1"/>
</dbReference>
<feature type="domain" description="Rieske" evidence="7">
    <location>
        <begin position="5"/>
        <end position="106"/>
    </location>
</feature>
<evidence type="ECO:0000256" key="4">
    <source>
        <dbReference type="ARBA" id="ARBA00023004"/>
    </source>
</evidence>
<dbReference type="InterPro" id="IPR017881">
    <property type="entry name" value="NirD"/>
</dbReference>
<dbReference type="OrthoDB" id="516687at2"/>
<name>A0A1Z4C087_9GAMM</name>
<dbReference type="PANTHER" id="PTHR40562">
    <property type="match status" value="1"/>
</dbReference>
<dbReference type="AlphaFoldDB" id="A0A1Z4C087"/>
<dbReference type="SUPFAM" id="SSF50022">
    <property type="entry name" value="ISP domain"/>
    <property type="match status" value="1"/>
</dbReference>
<accession>A0A1Z4C087</accession>
<keyword evidence="1" id="KW-0001">2Fe-2S</keyword>
<dbReference type="InterPro" id="IPR036922">
    <property type="entry name" value="Rieske_2Fe-2S_sf"/>
</dbReference>
<dbReference type="GO" id="GO:0008942">
    <property type="term" value="F:nitrite reductase [NAD(P)H] activity"/>
    <property type="evidence" value="ECO:0007669"/>
    <property type="project" value="InterPro"/>
</dbReference>
<organism evidence="8 9">
    <name type="scientific">Methylovulum psychrotolerans</name>
    <dbReference type="NCBI Taxonomy" id="1704499"/>
    <lineage>
        <taxon>Bacteria</taxon>
        <taxon>Pseudomonadati</taxon>
        <taxon>Pseudomonadota</taxon>
        <taxon>Gammaproteobacteria</taxon>
        <taxon>Methylococcales</taxon>
        <taxon>Methylococcaceae</taxon>
        <taxon>Methylovulum</taxon>
    </lineage>
</organism>
<evidence type="ECO:0000256" key="3">
    <source>
        <dbReference type="ARBA" id="ARBA00023002"/>
    </source>
</evidence>
<dbReference type="CDD" id="cd03529">
    <property type="entry name" value="Rieske_NirD"/>
    <property type="match status" value="1"/>
</dbReference>
<dbReference type="PROSITE" id="PS51296">
    <property type="entry name" value="RIESKE"/>
    <property type="match status" value="1"/>
</dbReference>
<evidence type="ECO:0000313" key="8">
    <source>
        <dbReference type="EMBL" id="ASF46947.1"/>
    </source>
</evidence>
<evidence type="ECO:0000256" key="2">
    <source>
        <dbReference type="ARBA" id="ARBA00022723"/>
    </source>
</evidence>
<reference evidence="8 9" key="1">
    <citation type="submission" date="2017-06" db="EMBL/GenBank/DDBJ databases">
        <title>Genome Sequencing of the methanotroph Methylovulum psychrotolerants str. HV10-M2 isolated from a high-altitude environment.</title>
        <authorList>
            <person name="Mateos-Rivera A."/>
        </authorList>
    </citation>
    <scope>NUCLEOTIDE SEQUENCE [LARGE SCALE GENOMIC DNA]</scope>
    <source>
        <strain evidence="8 9">HV10_M2</strain>
    </source>
</reference>
<proteinExistence type="predicted"/>
<dbReference type="RefSeq" id="WP_088619819.1">
    <property type="nucleotide sequence ID" value="NZ_CP022129.1"/>
</dbReference>
<dbReference type="Pfam" id="PF13806">
    <property type="entry name" value="Rieske_2"/>
    <property type="match status" value="1"/>
</dbReference>
<evidence type="ECO:0000256" key="5">
    <source>
        <dbReference type="ARBA" id="ARBA00023014"/>
    </source>
</evidence>
<evidence type="ECO:0000256" key="1">
    <source>
        <dbReference type="ARBA" id="ARBA00022714"/>
    </source>
</evidence>
<dbReference type="InterPro" id="IPR012748">
    <property type="entry name" value="Rieske-like_NirD"/>
</dbReference>
<evidence type="ECO:0000256" key="6">
    <source>
        <dbReference type="ARBA" id="ARBA00023063"/>
    </source>
</evidence>
<dbReference type="GO" id="GO:0042128">
    <property type="term" value="P:nitrate assimilation"/>
    <property type="evidence" value="ECO:0007669"/>
    <property type="project" value="UniProtKB-KW"/>
</dbReference>
<dbReference type="InterPro" id="IPR017941">
    <property type="entry name" value="Rieske_2Fe-2S"/>
</dbReference>
<evidence type="ECO:0000259" key="7">
    <source>
        <dbReference type="PROSITE" id="PS51296"/>
    </source>
</evidence>
<keyword evidence="4" id="KW-0408">Iron</keyword>
<dbReference type="KEGG" id="mpsy:CEK71_13185"/>
<keyword evidence="2" id="KW-0479">Metal-binding</keyword>
<keyword evidence="3" id="KW-0560">Oxidoreductase</keyword>
<protein>
    <submittedName>
        <fullName evidence="8">Nitrite reductase (NAD(P)H) small subunit</fullName>
    </submittedName>
</protein>
<dbReference type="Proteomes" id="UP000197019">
    <property type="component" value="Chromosome"/>
</dbReference>